<name>A0A5C6F9V7_9BACT</name>
<accession>A0A5C6F9V7</accession>
<sequence precursor="true">MRFFWLSSIVFCLTLAAVADDLIFSGPQVGEPVVPFEARIVFGEDAGNHVNVIKGIDDGPVMLVFVQQVTRPSIALTRLLGNYASTKKDEGLQCRLIFLTSDPTETEAWLRRARGALPEGVSPMISMDGIEGPGAYGLHRKMTLTILIANQGRVVANFPLVQPSIQADAVKIGQAIEKVLGRKQTPSLAEMGFEERQMGMRGRADSSEQEGIYRQMMSPVIQKTATPEDVLAAAEQVEQFAAKNPWFKQRVHKATNLIVDGGKLSNYGTLSAQNYLKKWADEFAPDNDEDSDENGGKPVPASDDSKDAESS</sequence>
<evidence type="ECO:0008006" key="5">
    <source>
        <dbReference type="Google" id="ProtNLM"/>
    </source>
</evidence>
<evidence type="ECO:0000313" key="3">
    <source>
        <dbReference type="EMBL" id="TWU57662.1"/>
    </source>
</evidence>
<feature type="compositionally biased region" description="Acidic residues" evidence="1">
    <location>
        <begin position="283"/>
        <end position="293"/>
    </location>
</feature>
<keyword evidence="2" id="KW-0732">Signal</keyword>
<dbReference type="AlphaFoldDB" id="A0A5C6F9V7"/>
<dbReference type="Proteomes" id="UP000317977">
    <property type="component" value="Unassembled WGS sequence"/>
</dbReference>
<organism evidence="3 4">
    <name type="scientific">Rubripirellula reticaptiva</name>
    <dbReference type="NCBI Taxonomy" id="2528013"/>
    <lineage>
        <taxon>Bacteria</taxon>
        <taxon>Pseudomonadati</taxon>
        <taxon>Planctomycetota</taxon>
        <taxon>Planctomycetia</taxon>
        <taxon>Pirellulales</taxon>
        <taxon>Pirellulaceae</taxon>
        <taxon>Rubripirellula</taxon>
    </lineage>
</organism>
<protein>
    <recommendedName>
        <fullName evidence="5">Thioredoxin domain-containing protein</fullName>
    </recommendedName>
</protein>
<comment type="caution">
    <text evidence="3">The sequence shown here is derived from an EMBL/GenBank/DDBJ whole genome shotgun (WGS) entry which is preliminary data.</text>
</comment>
<dbReference type="RefSeq" id="WP_146532519.1">
    <property type="nucleotide sequence ID" value="NZ_SJPX01000001.1"/>
</dbReference>
<keyword evidence="4" id="KW-1185">Reference proteome</keyword>
<evidence type="ECO:0000313" key="4">
    <source>
        <dbReference type="Proteomes" id="UP000317977"/>
    </source>
</evidence>
<feature type="region of interest" description="Disordered" evidence="1">
    <location>
        <begin position="281"/>
        <end position="311"/>
    </location>
</feature>
<feature type="signal peptide" evidence="2">
    <location>
        <begin position="1"/>
        <end position="19"/>
    </location>
</feature>
<evidence type="ECO:0000256" key="1">
    <source>
        <dbReference type="SAM" id="MobiDB-lite"/>
    </source>
</evidence>
<reference evidence="3 4" key="1">
    <citation type="submission" date="2019-02" db="EMBL/GenBank/DDBJ databases">
        <title>Deep-cultivation of Planctomycetes and their phenomic and genomic characterization uncovers novel biology.</title>
        <authorList>
            <person name="Wiegand S."/>
            <person name="Jogler M."/>
            <person name="Boedeker C."/>
            <person name="Pinto D."/>
            <person name="Vollmers J."/>
            <person name="Rivas-Marin E."/>
            <person name="Kohn T."/>
            <person name="Peeters S.H."/>
            <person name="Heuer A."/>
            <person name="Rast P."/>
            <person name="Oberbeckmann S."/>
            <person name="Bunk B."/>
            <person name="Jeske O."/>
            <person name="Meyerdierks A."/>
            <person name="Storesund J.E."/>
            <person name="Kallscheuer N."/>
            <person name="Luecker S."/>
            <person name="Lage O.M."/>
            <person name="Pohl T."/>
            <person name="Merkel B.J."/>
            <person name="Hornburger P."/>
            <person name="Mueller R.-W."/>
            <person name="Bruemmer F."/>
            <person name="Labrenz M."/>
            <person name="Spormann A.M."/>
            <person name="Op Den Camp H."/>
            <person name="Overmann J."/>
            <person name="Amann R."/>
            <person name="Jetten M.S.M."/>
            <person name="Mascher T."/>
            <person name="Medema M.H."/>
            <person name="Devos D.P."/>
            <person name="Kaster A.-K."/>
            <person name="Ovreas L."/>
            <person name="Rohde M."/>
            <person name="Galperin M.Y."/>
            <person name="Jogler C."/>
        </authorList>
    </citation>
    <scope>NUCLEOTIDE SEQUENCE [LARGE SCALE GENOMIC DNA]</scope>
    <source>
        <strain evidence="3 4">Poly59</strain>
    </source>
</reference>
<dbReference type="EMBL" id="SJPX01000001">
    <property type="protein sequence ID" value="TWU57662.1"/>
    <property type="molecule type" value="Genomic_DNA"/>
</dbReference>
<dbReference type="OrthoDB" id="279801at2"/>
<proteinExistence type="predicted"/>
<evidence type="ECO:0000256" key="2">
    <source>
        <dbReference type="SAM" id="SignalP"/>
    </source>
</evidence>
<gene>
    <name evidence="3" type="ORF">Poly59_05690</name>
</gene>
<feature type="chain" id="PRO_5022875270" description="Thioredoxin domain-containing protein" evidence="2">
    <location>
        <begin position="20"/>
        <end position="311"/>
    </location>
</feature>